<gene>
    <name evidence="1" type="ORF">VT73_00880</name>
</gene>
<dbReference type="EMBL" id="LBFI01000011">
    <property type="protein sequence ID" value="KKM47003.1"/>
    <property type="molecule type" value="Genomic_DNA"/>
</dbReference>
<evidence type="ECO:0000313" key="2">
    <source>
        <dbReference type="Proteomes" id="UP000052979"/>
    </source>
</evidence>
<dbReference type="KEGG" id="rtx:TI83_07750"/>
<evidence type="ECO:0000313" key="1">
    <source>
        <dbReference type="EMBL" id="KKM47003.1"/>
    </source>
</evidence>
<sequence length="122" mass="13617">MASAGEPRQCHYSTTTRHYGCNGTRGVTASGDIIGASLFTGQNFTGNELTIWVPRPCPKNNFVDYFVTLHASRKKVMSVQPWSTCWIWLYYKDGRPRSGPYEDNTPDLGSYNDNEAVMVGLS</sequence>
<protein>
    <submittedName>
        <fullName evidence="1">Uncharacterized protein</fullName>
    </submittedName>
</protein>
<name>A0A0C5BC07_9MICO</name>
<accession>A0A0C5BC07</accession>
<dbReference type="Proteomes" id="UP000052979">
    <property type="component" value="Unassembled WGS sequence"/>
</dbReference>
<proteinExistence type="predicted"/>
<dbReference type="AlphaFoldDB" id="A0A0C5BC07"/>
<keyword evidence="2" id="KW-1185">Reference proteome</keyword>
<comment type="caution">
    <text evidence="1">The sequence shown here is derived from an EMBL/GenBank/DDBJ whole genome shotgun (WGS) entry which is preliminary data.</text>
</comment>
<organism evidence="1 2">
    <name type="scientific">Rathayibacter toxicus</name>
    <dbReference type="NCBI Taxonomy" id="145458"/>
    <lineage>
        <taxon>Bacteria</taxon>
        <taxon>Bacillati</taxon>
        <taxon>Actinomycetota</taxon>
        <taxon>Actinomycetes</taxon>
        <taxon>Micrococcales</taxon>
        <taxon>Microbacteriaceae</taxon>
        <taxon>Rathayibacter</taxon>
    </lineage>
</organism>
<reference evidence="1 2" key="1">
    <citation type="submission" date="2015-04" db="EMBL/GenBank/DDBJ databases">
        <title>Draft genome sequence of Rathayibacter toxicus strain FH-142 (AKA 70134 or CS 32), a Western Australian isolate.</title>
        <authorList>
            <consortium name="Consortium for Microbial Forensics and Genomics (microFORGE)"/>
            <person name="Knight B.M."/>
            <person name="Roberts D.P."/>
            <person name="Lin D."/>
            <person name="Hari K."/>
            <person name="Fletcher J."/>
            <person name="Melcher U."/>
            <person name="Blagden T."/>
            <person name="Luster D.G."/>
            <person name="Sechler A.J."/>
            <person name="Schneider W.L."/>
            <person name="Winegar R.A."/>
        </authorList>
    </citation>
    <scope>NUCLEOTIDE SEQUENCE [LARGE SCALE GENOMIC DNA]</scope>
    <source>
        <strain evidence="1 2">FH142</strain>
    </source>
</reference>
<dbReference type="PATRIC" id="fig|145458.7.peg.1772"/>